<organism evidence="9 10">
    <name type="scientific">Iodobacter fluviatilis</name>
    <dbReference type="NCBI Taxonomy" id="537"/>
    <lineage>
        <taxon>Bacteria</taxon>
        <taxon>Pseudomonadati</taxon>
        <taxon>Pseudomonadota</taxon>
        <taxon>Betaproteobacteria</taxon>
        <taxon>Neisseriales</taxon>
        <taxon>Chitinibacteraceae</taxon>
        <taxon>Iodobacter</taxon>
    </lineage>
</organism>
<dbReference type="PANTHER" id="PTHR30472:SF1">
    <property type="entry name" value="FE(3+) DICITRATE TRANSPORT SYSTEM PERMEASE PROTEIN FECC-RELATED"/>
    <property type="match status" value="1"/>
</dbReference>
<dbReference type="Gene3D" id="1.10.3470.10">
    <property type="entry name" value="ABC transporter involved in vitamin B12 uptake, BtuC"/>
    <property type="match status" value="1"/>
</dbReference>
<keyword evidence="7 8" id="KW-0472">Membrane</keyword>
<evidence type="ECO:0000313" key="10">
    <source>
        <dbReference type="Proteomes" id="UP000515917"/>
    </source>
</evidence>
<feature type="transmembrane region" description="Helical" evidence="8">
    <location>
        <begin position="110"/>
        <end position="132"/>
    </location>
</feature>
<dbReference type="GO" id="GO:0022857">
    <property type="term" value="F:transmembrane transporter activity"/>
    <property type="evidence" value="ECO:0007669"/>
    <property type="project" value="InterPro"/>
</dbReference>
<dbReference type="GO" id="GO:0033214">
    <property type="term" value="P:siderophore-iron import into cell"/>
    <property type="evidence" value="ECO:0007669"/>
    <property type="project" value="TreeGrafter"/>
</dbReference>
<dbReference type="EMBL" id="CP025781">
    <property type="protein sequence ID" value="QBC45759.1"/>
    <property type="molecule type" value="Genomic_DNA"/>
</dbReference>
<comment type="similarity">
    <text evidence="2">Belongs to the binding-protein-dependent transport system permease family. FecCD subfamily.</text>
</comment>
<feature type="transmembrane region" description="Helical" evidence="8">
    <location>
        <begin position="85"/>
        <end position="104"/>
    </location>
</feature>
<dbReference type="Pfam" id="PF01032">
    <property type="entry name" value="FecCD"/>
    <property type="match status" value="1"/>
</dbReference>
<accession>A0A7G3GF28</accession>
<name>A0A7G3GF28_9NEIS</name>
<dbReference type="InterPro" id="IPR000522">
    <property type="entry name" value="ABC_transptr_permease_BtuC"/>
</dbReference>
<evidence type="ECO:0000256" key="5">
    <source>
        <dbReference type="ARBA" id="ARBA00022692"/>
    </source>
</evidence>
<feature type="transmembrane region" description="Helical" evidence="8">
    <location>
        <begin position="230"/>
        <end position="258"/>
    </location>
</feature>
<feature type="transmembrane region" description="Helical" evidence="8">
    <location>
        <begin position="298"/>
        <end position="315"/>
    </location>
</feature>
<evidence type="ECO:0000256" key="8">
    <source>
        <dbReference type="SAM" id="Phobius"/>
    </source>
</evidence>
<dbReference type="CDD" id="cd06550">
    <property type="entry name" value="TM_ABC_iron-siderophores_like"/>
    <property type="match status" value="1"/>
</dbReference>
<keyword evidence="10" id="KW-1185">Reference proteome</keyword>
<proteinExistence type="inferred from homology"/>
<protein>
    <submittedName>
        <fullName evidence="9">ABC transporter permease</fullName>
    </submittedName>
</protein>
<evidence type="ECO:0000256" key="7">
    <source>
        <dbReference type="ARBA" id="ARBA00023136"/>
    </source>
</evidence>
<dbReference type="AlphaFoldDB" id="A0A7G3GF28"/>
<dbReference type="PANTHER" id="PTHR30472">
    <property type="entry name" value="FERRIC ENTEROBACTIN TRANSPORT SYSTEM PERMEASE PROTEIN"/>
    <property type="match status" value="1"/>
</dbReference>
<gene>
    <name evidence="9" type="ORF">C1H71_15205</name>
</gene>
<dbReference type="GO" id="GO:0005886">
    <property type="term" value="C:plasma membrane"/>
    <property type="evidence" value="ECO:0007669"/>
    <property type="project" value="UniProtKB-SubCell"/>
</dbReference>
<feature type="transmembrane region" description="Helical" evidence="8">
    <location>
        <begin position="270"/>
        <end position="292"/>
    </location>
</feature>
<keyword evidence="4" id="KW-1003">Cell membrane</keyword>
<keyword evidence="5 8" id="KW-0812">Transmembrane</keyword>
<keyword evidence="6 8" id="KW-1133">Transmembrane helix</keyword>
<evidence type="ECO:0000256" key="2">
    <source>
        <dbReference type="ARBA" id="ARBA00007935"/>
    </source>
</evidence>
<feature type="transmembrane region" description="Helical" evidence="8">
    <location>
        <begin position="139"/>
        <end position="162"/>
    </location>
</feature>
<dbReference type="KEGG" id="ifl:C1H71_15205"/>
<dbReference type="Proteomes" id="UP000515917">
    <property type="component" value="Chromosome"/>
</dbReference>
<comment type="subcellular location">
    <subcellularLocation>
        <location evidence="1">Cell membrane</location>
        <topology evidence="1">Multi-pass membrane protein</topology>
    </subcellularLocation>
</comment>
<dbReference type="InterPro" id="IPR037294">
    <property type="entry name" value="ABC_BtuC-like"/>
</dbReference>
<feature type="transmembrane region" description="Helical" evidence="8">
    <location>
        <begin position="56"/>
        <end position="73"/>
    </location>
</feature>
<evidence type="ECO:0000256" key="1">
    <source>
        <dbReference type="ARBA" id="ARBA00004651"/>
    </source>
</evidence>
<evidence type="ECO:0000256" key="6">
    <source>
        <dbReference type="ARBA" id="ARBA00022989"/>
    </source>
</evidence>
<dbReference type="SUPFAM" id="SSF81345">
    <property type="entry name" value="ABC transporter involved in vitamin B12 uptake, BtuC"/>
    <property type="match status" value="1"/>
</dbReference>
<evidence type="ECO:0000256" key="4">
    <source>
        <dbReference type="ARBA" id="ARBA00022475"/>
    </source>
</evidence>
<evidence type="ECO:0000256" key="3">
    <source>
        <dbReference type="ARBA" id="ARBA00022448"/>
    </source>
</evidence>
<evidence type="ECO:0000313" key="9">
    <source>
        <dbReference type="EMBL" id="QBC45759.1"/>
    </source>
</evidence>
<keyword evidence="3" id="KW-0813">Transport</keyword>
<sequence length="323" mass="33200">MLLLTALLLGLAFLSLLIGSGHLGMKDSLAYLAGDTQARTNEQLSMVIQSLRAPRTLAAIIVGACLGSAGVLLQTATRNPLAESGLLGVNAGAALGVVIGISFANAQDGYAYLLWAFGGALLGNGLVLLVASRASALKLVLAGVAISATFQGLSSYLLLSNISSFDQYRFWVLGSLSGVSLSMTLQLLPISVFALLLALIMARPLSALLLGDDSARALGHNPTLTRSIIALTVTLMSGIAVALAGPLVFLGIVAPYAARHIVGPRIASQILLAALIGALVLLSADILARLVIRPFDSPVGVILAFIGAPFLILLVRSSKVSTI</sequence>
<reference evidence="9 10" key="1">
    <citation type="submission" date="2018-01" db="EMBL/GenBank/DDBJ databases">
        <title>Genome sequence of Iodobacter sp. strain PCH194 isolated from Indian Trans-Himalaya.</title>
        <authorList>
            <person name="Kumar V."/>
            <person name="Thakur V."/>
            <person name="Kumar S."/>
            <person name="Singh D."/>
        </authorList>
    </citation>
    <scope>NUCLEOTIDE SEQUENCE [LARGE SCALE GENOMIC DNA]</scope>
    <source>
        <strain evidence="9 10">PCH194</strain>
    </source>
</reference>